<dbReference type="Proteomes" id="UP001066276">
    <property type="component" value="Chromosome 4_1"/>
</dbReference>
<keyword evidence="2" id="KW-1185">Reference proteome</keyword>
<dbReference type="EMBL" id="JANPWB010000007">
    <property type="protein sequence ID" value="KAJ1172205.1"/>
    <property type="molecule type" value="Genomic_DNA"/>
</dbReference>
<organism evidence="1 2">
    <name type="scientific">Pleurodeles waltl</name>
    <name type="common">Iberian ribbed newt</name>
    <dbReference type="NCBI Taxonomy" id="8319"/>
    <lineage>
        <taxon>Eukaryota</taxon>
        <taxon>Metazoa</taxon>
        <taxon>Chordata</taxon>
        <taxon>Craniata</taxon>
        <taxon>Vertebrata</taxon>
        <taxon>Euteleostomi</taxon>
        <taxon>Amphibia</taxon>
        <taxon>Batrachia</taxon>
        <taxon>Caudata</taxon>
        <taxon>Salamandroidea</taxon>
        <taxon>Salamandridae</taxon>
        <taxon>Pleurodelinae</taxon>
        <taxon>Pleurodeles</taxon>
    </lineage>
</organism>
<gene>
    <name evidence="1" type="ORF">NDU88_004053</name>
</gene>
<sequence>MGAWLGRPARWLPHYEALPGGGPKRGIYPYLQPPALLAPPEMALEDMGSLPAGVCSQLRDGGCACWPSLVVGTGRARGAPGPLRLRPAPWMGAATVGAAGDGSATAEFSSPRVSYWTSGPALCWPAPTGPSGSWIEPRAPAGPLVCTGAGGGGPLLLRAAFLLSGCLTLVPGIQSGPRPTLRRCHAAAPAGPGQQLDWAVGSHWGVGSPRLWGWRPPLALL</sequence>
<accession>A0AAV7T744</accession>
<dbReference type="AlphaFoldDB" id="A0AAV7T744"/>
<comment type="caution">
    <text evidence="1">The sequence shown here is derived from an EMBL/GenBank/DDBJ whole genome shotgun (WGS) entry which is preliminary data.</text>
</comment>
<proteinExistence type="predicted"/>
<evidence type="ECO:0000313" key="2">
    <source>
        <dbReference type="Proteomes" id="UP001066276"/>
    </source>
</evidence>
<evidence type="ECO:0000313" key="1">
    <source>
        <dbReference type="EMBL" id="KAJ1172205.1"/>
    </source>
</evidence>
<reference evidence="1" key="1">
    <citation type="journal article" date="2022" name="bioRxiv">
        <title>Sequencing and chromosome-scale assembly of the giantPleurodeles waltlgenome.</title>
        <authorList>
            <person name="Brown T."/>
            <person name="Elewa A."/>
            <person name="Iarovenko S."/>
            <person name="Subramanian E."/>
            <person name="Araus A.J."/>
            <person name="Petzold A."/>
            <person name="Susuki M."/>
            <person name="Suzuki K.-i.T."/>
            <person name="Hayashi T."/>
            <person name="Toyoda A."/>
            <person name="Oliveira C."/>
            <person name="Osipova E."/>
            <person name="Leigh N.D."/>
            <person name="Simon A."/>
            <person name="Yun M.H."/>
        </authorList>
    </citation>
    <scope>NUCLEOTIDE SEQUENCE</scope>
    <source>
        <strain evidence="1">20211129_DDA</strain>
        <tissue evidence="1">Liver</tissue>
    </source>
</reference>
<protein>
    <submittedName>
        <fullName evidence="1">Uncharacterized protein</fullName>
    </submittedName>
</protein>
<name>A0AAV7T744_PLEWA</name>